<dbReference type="InterPro" id="IPR058441">
    <property type="entry name" value="DUF8128"/>
</dbReference>
<feature type="domain" description="DUF8128" evidence="1">
    <location>
        <begin position="7"/>
        <end position="324"/>
    </location>
</feature>
<evidence type="ECO:0000259" key="1">
    <source>
        <dbReference type="Pfam" id="PF26449"/>
    </source>
</evidence>
<accession>A0A6C0UIX6</accession>
<dbReference type="Proteomes" id="UP000465846">
    <property type="component" value="Chromosome"/>
</dbReference>
<dbReference type="Pfam" id="PF26449">
    <property type="entry name" value="DUF8128"/>
    <property type="match status" value="1"/>
</dbReference>
<dbReference type="EMBL" id="CP048739">
    <property type="protein sequence ID" value="QIB75395.1"/>
    <property type="molecule type" value="Genomic_DNA"/>
</dbReference>
<organism evidence="2 3">
    <name type="scientific">Halogeometricum borinquense</name>
    <dbReference type="NCBI Taxonomy" id="60847"/>
    <lineage>
        <taxon>Archaea</taxon>
        <taxon>Methanobacteriati</taxon>
        <taxon>Methanobacteriota</taxon>
        <taxon>Stenosarchaea group</taxon>
        <taxon>Halobacteria</taxon>
        <taxon>Halobacteriales</taxon>
        <taxon>Haloferacaceae</taxon>
        <taxon>Halogeometricum</taxon>
    </lineage>
</organism>
<dbReference type="GeneID" id="44080633"/>
<gene>
    <name evidence="2" type="ORF">G3I44_14490</name>
</gene>
<evidence type="ECO:0000313" key="3">
    <source>
        <dbReference type="Proteomes" id="UP000465846"/>
    </source>
</evidence>
<sequence>MTGLLDRFKQDRLELDEQRAERLQAPAWQGYVVEVRPPRGHSVSDITSVLRTLRAPRTKWLGLKNTSAYIVFEIIRDSRGLRFQYAVPTKTVERELRSQLHTVIPNASFHEGTSGLPVIPERAVAGGLVSTGRQSWYPLYTDHTQPVMNGVAASLHDDAMQDTSFVIQIVARPVATDAVRSWYRSRRTGMHITYLNKEKEQLWGRRSPTPLERRKAQAVETKMRAPLWQASIRCITVSYPTNEALPARFYESVAGFSRMENDQTGQFLRPKPVQTWREASLYGFAQAVADRQFNGWSRWWYATSPELGALLTPPNIRQDNISAARA</sequence>
<protein>
    <recommendedName>
        <fullName evidence="1">DUF8128 domain-containing protein</fullName>
    </recommendedName>
</protein>
<dbReference type="RefSeq" id="WP_163487175.1">
    <property type="nucleotide sequence ID" value="NZ_CP048739.1"/>
</dbReference>
<dbReference type="AlphaFoldDB" id="A0A6C0UIX6"/>
<evidence type="ECO:0000313" key="2">
    <source>
        <dbReference type="EMBL" id="QIB75395.1"/>
    </source>
</evidence>
<proteinExistence type="predicted"/>
<name>A0A6C0UIX6_9EURY</name>
<reference evidence="2 3" key="1">
    <citation type="submission" date="2020-02" db="EMBL/GenBank/DDBJ databases">
        <title>Whole genome sequence of Halogeometricum borinquense strain wsp4.</title>
        <authorList>
            <person name="Verma D.K."/>
            <person name="Gopal K."/>
            <person name="Prasad E.S."/>
        </authorList>
    </citation>
    <scope>NUCLEOTIDE SEQUENCE [LARGE SCALE GENOMIC DNA]</scope>
    <source>
        <strain evidence="3">wsp4</strain>
    </source>
</reference>